<organism evidence="2 3">
    <name type="scientific">Mesorhizobium plurifarium</name>
    <dbReference type="NCBI Taxonomy" id="69974"/>
    <lineage>
        <taxon>Bacteria</taxon>
        <taxon>Pseudomonadati</taxon>
        <taxon>Pseudomonadota</taxon>
        <taxon>Alphaproteobacteria</taxon>
        <taxon>Hyphomicrobiales</taxon>
        <taxon>Phyllobacteriaceae</taxon>
        <taxon>Mesorhizobium</taxon>
    </lineage>
</organism>
<evidence type="ECO:0000313" key="3">
    <source>
        <dbReference type="Proteomes" id="UP000046122"/>
    </source>
</evidence>
<protein>
    <submittedName>
        <fullName evidence="2">Uncharacterized protein</fullName>
    </submittedName>
</protein>
<feature type="region of interest" description="Disordered" evidence="1">
    <location>
        <begin position="1"/>
        <end position="22"/>
    </location>
</feature>
<dbReference type="EMBL" id="CCNE01000006">
    <property type="protein sequence ID" value="CDX52004.1"/>
    <property type="molecule type" value="Genomic_DNA"/>
</dbReference>
<name>A0A090G4E4_MESPL</name>
<gene>
    <name evidence="2" type="ORF">MPL3365_140154</name>
</gene>
<accession>A0A090G4E4</accession>
<proteinExistence type="predicted"/>
<evidence type="ECO:0000313" key="2">
    <source>
        <dbReference type="EMBL" id="CDX52004.1"/>
    </source>
</evidence>
<sequence>MSTARSKGSGSVIIEASPTAGSEGTEAIDLRCCVGGSYTIASIIDTLDRGSGYPTQISLGNRQGSAGAGRR</sequence>
<dbReference type="Proteomes" id="UP000046122">
    <property type="component" value="Unassembled WGS sequence"/>
</dbReference>
<evidence type="ECO:0000256" key="1">
    <source>
        <dbReference type="SAM" id="MobiDB-lite"/>
    </source>
</evidence>
<reference evidence="2 3" key="1">
    <citation type="submission" date="2014-08" db="EMBL/GenBank/DDBJ databases">
        <authorList>
            <person name="Moulin Lionel"/>
        </authorList>
    </citation>
    <scope>NUCLEOTIDE SEQUENCE [LARGE SCALE GENOMIC DNA]</scope>
</reference>
<dbReference type="AlphaFoldDB" id="A0A090G4E4"/>